<dbReference type="PANTHER" id="PTHR15414:SF0">
    <property type="entry name" value="ENDOPLASMIC RETICULUM LECTIN 1"/>
    <property type="match status" value="1"/>
</dbReference>
<evidence type="ECO:0000256" key="7">
    <source>
        <dbReference type="ARBA" id="ARBA00041661"/>
    </source>
</evidence>
<dbReference type="AlphaFoldDB" id="A0A7M5UHF5"/>
<dbReference type="Pfam" id="PF07915">
    <property type="entry name" value="PRKCSH"/>
    <property type="match status" value="2"/>
</dbReference>
<evidence type="ECO:0000256" key="5">
    <source>
        <dbReference type="ARBA" id="ARBA00037585"/>
    </source>
</evidence>
<evidence type="ECO:0000256" key="3">
    <source>
        <dbReference type="ARBA" id="ARBA00022824"/>
    </source>
</evidence>
<comment type="function">
    <text evidence="5">Probable lectin that binds selectively to improperly folded lumenal proteins. May function in endoplasmic reticulum quality control and endoplasmic reticulum-associated degradation (ERAD) of both non-glycosylated proteins and glycoproteins.</text>
</comment>
<keyword evidence="9" id="KW-0812">Transmembrane</keyword>
<proteinExistence type="predicted"/>
<evidence type="ECO:0000259" key="10">
    <source>
        <dbReference type="PROSITE" id="PS51914"/>
    </source>
</evidence>
<evidence type="ECO:0000256" key="1">
    <source>
        <dbReference type="ARBA" id="ARBA00004240"/>
    </source>
</evidence>
<feature type="transmembrane region" description="Helical" evidence="9">
    <location>
        <begin position="12"/>
        <end position="32"/>
    </location>
</feature>
<sequence>SCFLEVLIKQMMINFGKWCFGVVCFICLLVVIRCSSQRFDDNLRYDISWNGPLTEQTEPGSHHERVMITTKDNEKYQCLIPQLKTEAEDFDIDFGPAPEVLLSDVLEATPKKCSYRLEPYWTYEVCHGQSVIQFHEEKDKDGGIKRDEYILGKMSNELLQELLKRASSDSSSNENKKKIPTKKIEGQETPYYSMEMTDGTPCDINGEPRKSYVLYVCHLSANNEVISVKEMTTCEYEIIVLSSVLCANPAYIVKKEPINDIQCHALPGHPSRPNSLIEQFNEDSLYRTSSTPRSSSEQKKALPPQETKPSNDESLNKNFLSGDYCLIGGTGWWSYEFCNGKFVQQFHVESSKAKTIIKLGYWNKQNHIKKVEEGVFVPKGKNHVMHYYTGGDICDLTGAPRTALVILTCIKGKGQQLSIYMSEPHPCQYTIGVESPILCPFVEKADKNGLFEQKKK</sequence>
<dbReference type="EnsemblMetazoa" id="CLYHEMT010676.1">
    <property type="protein sequence ID" value="CLYHEMP010676.1"/>
    <property type="gene ID" value="CLYHEMG010676"/>
</dbReference>
<keyword evidence="9" id="KW-1133">Transmembrane helix</keyword>
<keyword evidence="4" id="KW-1015">Disulfide bond</keyword>
<dbReference type="GO" id="GO:0030968">
    <property type="term" value="P:endoplasmic reticulum unfolded protein response"/>
    <property type="evidence" value="ECO:0007669"/>
    <property type="project" value="InterPro"/>
</dbReference>
<evidence type="ECO:0000256" key="8">
    <source>
        <dbReference type="SAM" id="MobiDB-lite"/>
    </source>
</evidence>
<keyword evidence="12" id="KW-1185">Reference proteome</keyword>
<organism evidence="11 12">
    <name type="scientific">Clytia hemisphaerica</name>
    <dbReference type="NCBI Taxonomy" id="252671"/>
    <lineage>
        <taxon>Eukaryota</taxon>
        <taxon>Metazoa</taxon>
        <taxon>Cnidaria</taxon>
        <taxon>Hydrozoa</taxon>
        <taxon>Hydroidolina</taxon>
        <taxon>Leptothecata</taxon>
        <taxon>Obeliida</taxon>
        <taxon>Clytiidae</taxon>
        <taxon>Clytia</taxon>
    </lineage>
</organism>
<dbReference type="SUPFAM" id="SSF50911">
    <property type="entry name" value="Mannose 6-phosphate receptor domain"/>
    <property type="match status" value="2"/>
</dbReference>
<evidence type="ECO:0000256" key="2">
    <source>
        <dbReference type="ARBA" id="ARBA00022729"/>
    </source>
</evidence>
<feature type="domain" description="MRH" evidence="10">
    <location>
        <begin position="323"/>
        <end position="441"/>
    </location>
</feature>
<evidence type="ECO:0000256" key="4">
    <source>
        <dbReference type="ARBA" id="ARBA00023157"/>
    </source>
</evidence>
<evidence type="ECO:0000256" key="9">
    <source>
        <dbReference type="SAM" id="Phobius"/>
    </source>
</evidence>
<keyword evidence="9" id="KW-0472">Membrane</keyword>
<dbReference type="OrthoDB" id="239053at2759"/>
<dbReference type="InterPro" id="IPR044865">
    <property type="entry name" value="MRH_dom"/>
</dbReference>
<evidence type="ECO:0000313" key="12">
    <source>
        <dbReference type="Proteomes" id="UP000594262"/>
    </source>
</evidence>
<feature type="region of interest" description="Disordered" evidence="8">
    <location>
        <begin position="287"/>
        <end position="314"/>
    </location>
</feature>
<dbReference type="InterPro" id="IPR045149">
    <property type="entry name" value="OS-9-like"/>
</dbReference>
<protein>
    <recommendedName>
        <fullName evidence="6">Endoplasmic reticulum lectin 1</fullName>
    </recommendedName>
    <alternativeName>
        <fullName evidence="7">ER lectin</fullName>
    </alternativeName>
</protein>
<dbReference type="PANTHER" id="PTHR15414">
    <property type="entry name" value="OS-9-RELATED"/>
    <property type="match status" value="1"/>
</dbReference>
<reference evidence="11" key="1">
    <citation type="submission" date="2021-01" db="UniProtKB">
        <authorList>
            <consortium name="EnsemblMetazoa"/>
        </authorList>
    </citation>
    <scope>IDENTIFICATION</scope>
</reference>
<dbReference type="Proteomes" id="UP000594262">
    <property type="component" value="Unplaced"/>
</dbReference>
<evidence type="ECO:0000313" key="11">
    <source>
        <dbReference type="EnsemblMetazoa" id="CLYHEMP010676.1"/>
    </source>
</evidence>
<dbReference type="FunFam" id="2.70.130.10:FF:000003">
    <property type="entry name" value="Endoplasmic reticulum lectin 1"/>
    <property type="match status" value="1"/>
</dbReference>
<keyword evidence="2" id="KW-0732">Signal</keyword>
<evidence type="ECO:0000256" key="6">
    <source>
        <dbReference type="ARBA" id="ARBA00041108"/>
    </source>
</evidence>
<dbReference type="Gene3D" id="2.70.130.10">
    <property type="entry name" value="Mannose-6-phosphate receptor binding domain"/>
    <property type="match status" value="2"/>
</dbReference>
<dbReference type="InterPro" id="IPR012913">
    <property type="entry name" value="OS9-like_dom"/>
</dbReference>
<dbReference type="GO" id="GO:0030970">
    <property type="term" value="P:retrograde protein transport, ER to cytosol"/>
    <property type="evidence" value="ECO:0007669"/>
    <property type="project" value="TreeGrafter"/>
</dbReference>
<keyword evidence="3" id="KW-0256">Endoplasmic reticulum</keyword>
<name>A0A7M5UHF5_9CNID</name>
<dbReference type="PROSITE" id="PS51914">
    <property type="entry name" value="MRH"/>
    <property type="match status" value="2"/>
</dbReference>
<dbReference type="InterPro" id="IPR009011">
    <property type="entry name" value="Man6P_isomerase_rcpt-bd_dom_sf"/>
</dbReference>
<dbReference type="GO" id="GO:0005788">
    <property type="term" value="C:endoplasmic reticulum lumen"/>
    <property type="evidence" value="ECO:0007669"/>
    <property type="project" value="TreeGrafter"/>
</dbReference>
<feature type="domain" description="MRH" evidence="10">
    <location>
        <begin position="111"/>
        <end position="248"/>
    </location>
</feature>
<comment type="subcellular location">
    <subcellularLocation>
        <location evidence="1">Endoplasmic reticulum</location>
    </subcellularLocation>
</comment>
<accession>A0A7M5UHF5</accession>